<name>A0A8K0JPT8_9TREE</name>
<keyword evidence="3" id="KW-1185">Reference proteome</keyword>
<dbReference type="EMBL" id="JABELV010000082">
    <property type="protein sequence ID" value="KAG7531785.1"/>
    <property type="molecule type" value="Genomic_DNA"/>
</dbReference>
<protein>
    <submittedName>
        <fullName evidence="2">Uncharacterized protein</fullName>
    </submittedName>
</protein>
<proteinExistence type="predicted"/>
<evidence type="ECO:0000313" key="2">
    <source>
        <dbReference type="EMBL" id="KAG7531785.1"/>
    </source>
</evidence>
<comment type="caution">
    <text evidence="2">The sequence shown here is derived from an EMBL/GenBank/DDBJ whole genome shotgun (WGS) entry which is preliminary data.</text>
</comment>
<sequence>MSKPTAGYPSGFDRTAAAGMGMLPDSGTMSKRKRLKRDRPYGLTDPDWPDLSLLFSFVNIGRRDQVSIKSYQDRSVEASSAQSAAKMTTPASNLANSQPDLVLPVEIMIQIFQDYAAFRCTEPLIGIPLDPFGDYKTKAIRRDWLVMPTLLTCKLFNALMLPEVYRTVYVIGGLLLNLLKQAKTESLDLIQTLRFSYPITGRSSLDLVSEVVEDRILQSQLVHFHEYPGRCRPCPPHASYPEQAANYRSWWKKQKRPRTESVNTDCKSLAILAVISRFFTIEHILIDGYNANDSVYDFDFIMPGPKLTFNIRCSNRSTVDESRWRIDTLIEESSGAIVLKLGWETRSPKSVAYLTLCDLLPRFFFGRGTITISPFIPGEDRKVNQHAWCFPRRTPCIDVPSICQSYQLRLPYPEIRFESGCNCGNGDSTGFWNDCEAKVSEWVKSLFKNAELEHSTWPPSSP</sequence>
<organism evidence="2 3">
    <name type="scientific">Filobasidium floriforme</name>
    <dbReference type="NCBI Taxonomy" id="5210"/>
    <lineage>
        <taxon>Eukaryota</taxon>
        <taxon>Fungi</taxon>
        <taxon>Dikarya</taxon>
        <taxon>Basidiomycota</taxon>
        <taxon>Agaricomycotina</taxon>
        <taxon>Tremellomycetes</taxon>
        <taxon>Filobasidiales</taxon>
        <taxon>Filobasidiaceae</taxon>
        <taxon>Filobasidium</taxon>
    </lineage>
</organism>
<evidence type="ECO:0000313" key="3">
    <source>
        <dbReference type="Proteomes" id="UP000812966"/>
    </source>
</evidence>
<gene>
    <name evidence="2" type="ORF">FFLO_04090</name>
</gene>
<dbReference type="Proteomes" id="UP000812966">
    <property type="component" value="Unassembled WGS sequence"/>
</dbReference>
<feature type="region of interest" description="Disordered" evidence="1">
    <location>
        <begin position="1"/>
        <end position="41"/>
    </location>
</feature>
<dbReference type="AlphaFoldDB" id="A0A8K0JPT8"/>
<reference evidence="2" key="1">
    <citation type="submission" date="2020-04" db="EMBL/GenBank/DDBJ databases">
        <title>Analysis of mating type loci in Filobasidium floriforme.</title>
        <authorList>
            <person name="Nowrousian M."/>
        </authorList>
    </citation>
    <scope>NUCLEOTIDE SEQUENCE</scope>
    <source>
        <strain evidence="2">CBS 6242</strain>
    </source>
</reference>
<accession>A0A8K0JPT8</accession>
<evidence type="ECO:0000256" key="1">
    <source>
        <dbReference type="SAM" id="MobiDB-lite"/>
    </source>
</evidence>